<dbReference type="Proteomes" id="UP000037122">
    <property type="component" value="Unassembled WGS sequence"/>
</dbReference>
<organism evidence="2 3">
    <name type="scientific">Candidozyma auris</name>
    <name type="common">Yeast</name>
    <name type="synonym">Candida auris</name>
    <dbReference type="NCBI Taxonomy" id="498019"/>
    <lineage>
        <taxon>Eukaryota</taxon>
        <taxon>Fungi</taxon>
        <taxon>Dikarya</taxon>
        <taxon>Ascomycota</taxon>
        <taxon>Saccharomycotina</taxon>
        <taxon>Pichiomycetes</taxon>
        <taxon>Metschnikowiaceae</taxon>
        <taxon>Candidozyma</taxon>
    </lineage>
</organism>
<comment type="caution">
    <text evidence="2">The sequence shown here is derived from an EMBL/GenBank/DDBJ whole genome shotgun (WGS) entry which is preliminary data.</text>
</comment>
<sequence>MFQWVLAAILDLILAALAYLNPSIYKTFINEVFCNIETVVLGSGAGSAIYTKDS</sequence>
<dbReference type="EMBL" id="LGST01000086">
    <property type="protein sequence ID" value="KND95397.1"/>
    <property type="molecule type" value="Genomic_DNA"/>
</dbReference>
<evidence type="ECO:0000313" key="3">
    <source>
        <dbReference type="Proteomes" id="UP000037122"/>
    </source>
</evidence>
<dbReference type="VEuPathDB" id="FungiDB:QG37_08370"/>
<gene>
    <name evidence="2" type="ORF">QG37_08370</name>
</gene>
<proteinExistence type="predicted"/>
<name>A0A0L0NMP0_CANAR</name>
<evidence type="ECO:0000313" key="2">
    <source>
        <dbReference type="EMBL" id="KND95397.1"/>
    </source>
</evidence>
<evidence type="ECO:0000256" key="1">
    <source>
        <dbReference type="SAM" id="SignalP"/>
    </source>
</evidence>
<feature type="signal peptide" evidence="1">
    <location>
        <begin position="1"/>
        <end position="18"/>
    </location>
</feature>
<accession>A0A0L0NMP0</accession>
<reference evidence="3" key="1">
    <citation type="journal article" date="2015" name="BMC Genomics">
        <title>Draft genome of a commonly misdiagnosed multidrug resistant pathogen Candida auris.</title>
        <authorList>
            <person name="Chatterjee S."/>
            <person name="Alampalli S.V."/>
            <person name="Nageshan R.K."/>
            <person name="Chettiar S.T."/>
            <person name="Joshi S."/>
            <person name="Tatu U.S."/>
        </authorList>
    </citation>
    <scope>NUCLEOTIDE SEQUENCE [LARGE SCALE GENOMIC DNA]</scope>
    <source>
        <strain evidence="3">6684</strain>
    </source>
</reference>
<keyword evidence="1" id="KW-0732">Signal</keyword>
<dbReference type="AlphaFoldDB" id="A0A0L0NMP0"/>
<protein>
    <submittedName>
        <fullName evidence="2">Uncharacterized protein</fullName>
    </submittedName>
</protein>
<feature type="chain" id="PRO_5005545216" evidence="1">
    <location>
        <begin position="19"/>
        <end position="54"/>
    </location>
</feature>